<evidence type="ECO:0000313" key="6">
    <source>
        <dbReference type="Proteomes" id="UP000664109"/>
    </source>
</evidence>
<accession>A0ABS2V0U6</accession>
<keyword evidence="1" id="KW-0805">Transcription regulation</keyword>
<keyword evidence="6" id="KW-1185">Reference proteome</keyword>
<feature type="domain" description="HTH arsR-type" evidence="4">
    <location>
        <begin position="258"/>
        <end position="335"/>
    </location>
</feature>
<dbReference type="PANTHER" id="PTHR43132">
    <property type="entry name" value="ARSENICAL RESISTANCE OPERON REPRESSOR ARSR-RELATED"/>
    <property type="match status" value="1"/>
</dbReference>
<gene>
    <name evidence="5" type="ORF">JE024_33245</name>
</gene>
<evidence type="ECO:0000256" key="3">
    <source>
        <dbReference type="ARBA" id="ARBA00023163"/>
    </source>
</evidence>
<dbReference type="Gene3D" id="1.10.10.10">
    <property type="entry name" value="Winged helix-like DNA-binding domain superfamily/Winged helix DNA-binding domain"/>
    <property type="match status" value="1"/>
</dbReference>
<keyword evidence="3" id="KW-0804">Transcription</keyword>
<dbReference type="InterPro" id="IPR036388">
    <property type="entry name" value="WH-like_DNA-bd_sf"/>
</dbReference>
<evidence type="ECO:0000259" key="4">
    <source>
        <dbReference type="SMART" id="SM00418"/>
    </source>
</evidence>
<dbReference type="CDD" id="cd00090">
    <property type="entry name" value="HTH_ARSR"/>
    <property type="match status" value="1"/>
</dbReference>
<dbReference type="InterPro" id="IPR001845">
    <property type="entry name" value="HTH_ArsR_DNA-bd_dom"/>
</dbReference>
<dbReference type="InterPro" id="IPR051011">
    <property type="entry name" value="Metal_resp_trans_reg"/>
</dbReference>
<dbReference type="InterPro" id="IPR036390">
    <property type="entry name" value="WH_DNA-bd_sf"/>
</dbReference>
<dbReference type="PANTHER" id="PTHR43132:SF8">
    <property type="entry name" value="HTH-TYPE TRANSCRIPTIONAL REGULATOR KMTR"/>
    <property type="match status" value="1"/>
</dbReference>
<dbReference type="SMART" id="SM00418">
    <property type="entry name" value="HTH_ARSR"/>
    <property type="match status" value="1"/>
</dbReference>
<protein>
    <submittedName>
        <fullName evidence="5">Winged helix-turn-helix transcriptional regulator</fullName>
    </submittedName>
</protein>
<dbReference type="Pfam" id="PF12802">
    <property type="entry name" value="MarR_2"/>
    <property type="match status" value="1"/>
</dbReference>
<evidence type="ECO:0000256" key="1">
    <source>
        <dbReference type="ARBA" id="ARBA00023015"/>
    </source>
</evidence>
<dbReference type="InterPro" id="IPR011991">
    <property type="entry name" value="ArsR-like_HTH"/>
</dbReference>
<name>A0ABS2V0U6_9ACTN</name>
<evidence type="ECO:0000313" key="5">
    <source>
        <dbReference type="EMBL" id="MBM9623466.1"/>
    </source>
</evidence>
<dbReference type="InterPro" id="IPR000835">
    <property type="entry name" value="HTH_MarR-typ"/>
</dbReference>
<dbReference type="SUPFAM" id="SSF46785">
    <property type="entry name" value="Winged helix' DNA-binding domain"/>
    <property type="match status" value="1"/>
</dbReference>
<dbReference type="Proteomes" id="UP000664109">
    <property type="component" value="Unassembled WGS sequence"/>
</dbReference>
<organism evidence="5 6">
    <name type="scientific">Streptomyces zhihengii</name>
    <dbReference type="NCBI Taxonomy" id="1818004"/>
    <lineage>
        <taxon>Bacteria</taxon>
        <taxon>Bacillati</taxon>
        <taxon>Actinomycetota</taxon>
        <taxon>Actinomycetes</taxon>
        <taxon>Kitasatosporales</taxon>
        <taxon>Streptomycetaceae</taxon>
        <taxon>Streptomyces</taxon>
    </lineage>
</organism>
<sequence>MPLRIHFTAEDLARTRLADGLRPMLELDIAVRLLQEGSHPTRFGPWRRESFRRLSPGARGLFDLIPPTGWTVGFLDHATADTMDEALERVRSTSAADLRGDMETWAARAGRRPVPAWTRSLGSDKRLLAELADTTAHTYRQIIAPYRRQLDTLCGADQAMRRRQLTHHGLHHLFSRLNPRCIRWRPPVLELTMASGTDGDIHLSGRGLLLIPSVFGAVYPAVDDTGDQPWLTYPVGPGETGDFLLPTDTARALGTAPDSLTALLGHTRAIVLWTIAHRPSRTTTELARLAGISSASASQHATVLRTAGLVTTLRHHNTALHSLSPLGAGLLGTAS</sequence>
<evidence type="ECO:0000256" key="2">
    <source>
        <dbReference type="ARBA" id="ARBA00023125"/>
    </source>
</evidence>
<reference evidence="5 6" key="1">
    <citation type="journal article" date="2016" name="Arch. Microbiol.">
        <title>Streptomyces zhihengii sp. nov., isolated from rhizospheric soil of Psammosilene tunicoides.</title>
        <authorList>
            <person name="Huang M.J."/>
            <person name="Fei J.J."/>
            <person name="Salam N."/>
            <person name="Kim C.J."/>
            <person name="Hozzein W.N."/>
            <person name="Xiao M."/>
            <person name="Huang H.Q."/>
            <person name="Li W.J."/>
        </authorList>
    </citation>
    <scope>NUCLEOTIDE SEQUENCE [LARGE SCALE GENOMIC DNA]</scope>
    <source>
        <strain evidence="5 6">YIM T102</strain>
    </source>
</reference>
<dbReference type="EMBL" id="JAFEJA010000002">
    <property type="protein sequence ID" value="MBM9623466.1"/>
    <property type="molecule type" value="Genomic_DNA"/>
</dbReference>
<comment type="caution">
    <text evidence="5">The sequence shown here is derived from an EMBL/GenBank/DDBJ whole genome shotgun (WGS) entry which is preliminary data.</text>
</comment>
<keyword evidence="2" id="KW-0238">DNA-binding</keyword>
<dbReference type="RefSeq" id="WP_205377598.1">
    <property type="nucleotide sequence ID" value="NZ_JAFEJA010000002.1"/>
</dbReference>
<proteinExistence type="predicted"/>